<dbReference type="PANTHER" id="PTHR46401">
    <property type="entry name" value="GLYCOSYLTRANSFERASE WBBK-RELATED"/>
    <property type="match status" value="1"/>
</dbReference>
<reference evidence="3" key="1">
    <citation type="submission" date="2019-07" db="EMBL/GenBank/DDBJ databases">
        <title>Overview of O-antigen diversity of Escherichia albertii, an emerging enteropathogen; genetic structure, serology, and development of O-genotyping method.</title>
        <authorList>
            <person name="Ooka T."/>
            <person name="Seto K."/>
            <person name="Ogura Y."/>
            <person name="Iguchi A."/>
            <person name="Imura N."/>
            <person name="Honda M."/>
            <person name="Etoh Y."/>
            <person name="Ikeda T."/>
            <person name="Sugitani W."/>
            <person name="Konno T."/>
            <person name="Kawano K."/>
            <person name="Kudo Y."/>
            <person name="Murakami K."/>
            <person name="Hayashi T."/>
            <person name="Nishi J."/>
        </authorList>
    </citation>
    <scope>NUCLEOTIDE SEQUENCE</scope>
    <source>
        <strain evidence="3">ZZG 12-3</strain>
    </source>
</reference>
<dbReference type="CDD" id="cd03809">
    <property type="entry name" value="GT4_MtfB-like"/>
    <property type="match status" value="1"/>
</dbReference>
<evidence type="ECO:0000259" key="2">
    <source>
        <dbReference type="Pfam" id="PF00534"/>
    </source>
</evidence>
<feature type="domain" description="Glycosyl transferase family 1" evidence="2">
    <location>
        <begin position="185"/>
        <end position="333"/>
    </location>
</feature>
<dbReference type="GO" id="GO:0016757">
    <property type="term" value="F:glycosyltransferase activity"/>
    <property type="evidence" value="ECO:0007669"/>
    <property type="project" value="InterPro"/>
</dbReference>
<sequence>MVYSIVDDNMKKIYIDGYFLAQRITGVQRYAEELVKNINNKGYDIIILAPKNIKRTIPGVVIKRSKMFSGLLWQQFILPIQLFFLGKPIITSLSGLGPIFYPNKLLAIHDASLYRYPSYFSNLYRIVYKNLYPITIFFSKAIITVSEFSKQEIKELINISKDILVVNNVTPQSYEGSLRDNIYEQMEPYILVVGTLDKRKNLKNVLEAFQQSKLKGVYKLLVAGGTAKSFSDNEWITNLCSDDVIFLGYVSDAELANLYNRAHFFIYMSIYEGFGIPPLESLANNCPVLLSDIDVFKEIYGDSFEYANPLSVDSIAMGLERVVSSDRHELYEKQRIALSKYTKENQAKQFEEIIKRYIHAAY</sequence>
<dbReference type="Gene3D" id="3.40.50.2000">
    <property type="entry name" value="Glycogen Phosphorylase B"/>
    <property type="match status" value="2"/>
</dbReference>
<dbReference type="AlphaFoldDB" id="A0A5A4U494"/>
<dbReference type="PANTHER" id="PTHR46401:SF2">
    <property type="entry name" value="GLYCOSYLTRANSFERASE WBBK-RELATED"/>
    <property type="match status" value="1"/>
</dbReference>
<protein>
    <submittedName>
        <fullName evidence="3">Glycosyltransferase family 1 protein</fullName>
    </submittedName>
</protein>
<dbReference type="Pfam" id="PF00534">
    <property type="entry name" value="Glycos_transf_1"/>
    <property type="match status" value="1"/>
</dbReference>
<name>A0A5A4U494_ESCAL</name>
<proteinExistence type="predicted"/>
<dbReference type="GO" id="GO:0009103">
    <property type="term" value="P:lipopolysaccharide biosynthetic process"/>
    <property type="evidence" value="ECO:0007669"/>
    <property type="project" value="TreeGrafter"/>
</dbReference>
<dbReference type="InterPro" id="IPR001296">
    <property type="entry name" value="Glyco_trans_1"/>
</dbReference>
<dbReference type="SUPFAM" id="SSF53756">
    <property type="entry name" value="UDP-Glycosyltransferase/glycogen phosphorylase"/>
    <property type="match status" value="1"/>
</dbReference>
<keyword evidence="1 3" id="KW-0808">Transferase</keyword>
<organism evidence="3">
    <name type="scientific">Escherichia albertii</name>
    <dbReference type="NCBI Taxonomy" id="208962"/>
    <lineage>
        <taxon>Bacteria</taxon>
        <taxon>Pseudomonadati</taxon>
        <taxon>Pseudomonadota</taxon>
        <taxon>Gammaproteobacteria</taxon>
        <taxon>Enterobacterales</taxon>
        <taxon>Enterobacteriaceae</taxon>
        <taxon>Escherichia</taxon>
    </lineage>
</organism>
<dbReference type="EMBL" id="LC494333">
    <property type="protein sequence ID" value="BBM62735.1"/>
    <property type="molecule type" value="Genomic_DNA"/>
</dbReference>
<evidence type="ECO:0000256" key="1">
    <source>
        <dbReference type="ARBA" id="ARBA00022679"/>
    </source>
</evidence>
<evidence type="ECO:0000313" key="3">
    <source>
        <dbReference type="EMBL" id="BBM62735.1"/>
    </source>
</evidence>
<accession>A0A5A4U494</accession>